<keyword evidence="2" id="KW-1185">Reference proteome</keyword>
<dbReference type="WBParaSite" id="jg20117">
    <property type="protein sequence ID" value="jg20117"/>
    <property type="gene ID" value="jg20117"/>
</dbReference>
<evidence type="ECO:0000256" key="1">
    <source>
        <dbReference type="SAM" id="MobiDB-lite"/>
    </source>
</evidence>
<feature type="region of interest" description="Disordered" evidence="1">
    <location>
        <begin position="112"/>
        <end position="160"/>
    </location>
</feature>
<dbReference type="AlphaFoldDB" id="A0A915DK62"/>
<accession>A0A915DK62</accession>
<feature type="compositionally biased region" description="Low complexity" evidence="1">
    <location>
        <begin position="133"/>
        <end position="157"/>
    </location>
</feature>
<name>A0A915DK62_9BILA</name>
<organism evidence="2 3">
    <name type="scientific">Ditylenchus dipsaci</name>
    <dbReference type="NCBI Taxonomy" id="166011"/>
    <lineage>
        <taxon>Eukaryota</taxon>
        <taxon>Metazoa</taxon>
        <taxon>Ecdysozoa</taxon>
        <taxon>Nematoda</taxon>
        <taxon>Chromadorea</taxon>
        <taxon>Rhabditida</taxon>
        <taxon>Tylenchina</taxon>
        <taxon>Tylenchomorpha</taxon>
        <taxon>Sphaerularioidea</taxon>
        <taxon>Anguinidae</taxon>
        <taxon>Anguininae</taxon>
        <taxon>Ditylenchus</taxon>
    </lineage>
</organism>
<reference evidence="3" key="1">
    <citation type="submission" date="2022-11" db="UniProtKB">
        <authorList>
            <consortium name="WormBaseParasite"/>
        </authorList>
    </citation>
    <scope>IDENTIFICATION</scope>
</reference>
<evidence type="ECO:0000313" key="3">
    <source>
        <dbReference type="WBParaSite" id="jg20117"/>
    </source>
</evidence>
<proteinExistence type="predicted"/>
<dbReference type="Proteomes" id="UP000887574">
    <property type="component" value="Unplaced"/>
</dbReference>
<sequence>MAGLVKSPAELNQTPQPMPNFFGFPLFMGATPHPLSMTSLFNGNHLKEPMTSSPVKVEPLLVQAASWAGDENGMFPPVSSVPLLGSPLEAMLNLNFSLNLAQKKCSEAASTTTMSSSSSSNNNANEDCAAGGQSSHSTSTPSPSSSIQQPQPPSTTSEAVTPAEDLFPSSLSKQLGPFPLPFSPSEMAGLVKSPAELNQTPQQCQISSVSRCSWISSSPFVYD</sequence>
<protein>
    <submittedName>
        <fullName evidence="3">Uncharacterized protein</fullName>
    </submittedName>
</protein>
<evidence type="ECO:0000313" key="2">
    <source>
        <dbReference type="Proteomes" id="UP000887574"/>
    </source>
</evidence>
<feature type="compositionally biased region" description="Low complexity" evidence="1">
    <location>
        <begin position="112"/>
        <end position="125"/>
    </location>
</feature>